<dbReference type="InterPro" id="IPR011701">
    <property type="entry name" value="MFS"/>
</dbReference>
<evidence type="ECO:0000256" key="5">
    <source>
        <dbReference type="SAM" id="Phobius"/>
    </source>
</evidence>
<dbReference type="SUPFAM" id="SSF103473">
    <property type="entry name" value="MFS general substrate transporter"/>
    <property type="match status" value="1"/>
</dbReference>
<dbReference type="STRING" id="436010.A0A166TCY0"/>
<feature type="transmembrane region" description="Helical" evidence="5">
    <location>
        <begin position="259"/>
        <end position="279"/>
    </location>
</feature>
<sequence>MSDSETPRISTQELSLKSLENVHEPIDLRLKGVPRPSQEQLDEGLTRQFSHLIEHRRHADKYEDGEKQTVIMDEEEPEPVYVEFKAGDERNPIAYPNSLKWKITLVGCAFTILSASTGSSYNLGFGSMTKDLNCSEFQATIGLSMYALGFGIVPLFSSSFSEEVGRRPLYIVCLLGHTLMHLMIALSHNIQTVIVARFLQGAFGSTGAVMVGGTIADIWQPSERSLPMSIYALCAVGGTGLGPIYAGWIEMNSHLQWRWIQWVHMIATFVVWVSTILFMKETRSTILLIRLAKKMRKETGDLKYRARAEDEGASLRTLIFISCTRPLYLLTHEPTVIAISIWVGFAWGMLYCMIESVGPVFQSLHGFNAGQEGTAFVTVALGSLLGFMTNFYQERLYQRNFARRGPEARLYGPCIAAIFFPIGMFIYAWCAFASVPWIALAIGITVFIWALFTIYLAAFTYLADCYGPFASSASAGQSLTRNIMATVFPLFTSKMFAALTYKWGNTVFGVIATLMVPIPFILFHYGPRIRARSKFASMVLESQKL</sequence>
<evidence type="ECO:0000313" key="7">
    <source>
        <dbReference type="EMBL" id="KZP30480.1"/>
    </source>
</evidence>
<feature type="transmembrane region" description="Helical" evidence="5">
    <location>
        <begin position="228"/>
        <end position="247"/>
    </location>
</feature>
<feature type="transmembrane region" description="Helical" evidence="5">
    <location>
        <begin position="194"/>
        <end position="216"/>
    </location>
</feature>
<dbReference type="PROSITE" id="PS50850">
    <property type="entry name" value="MFS"/>
    <property type="match status" value="1"/>
</dbReference>
<keyword evidence="8" id="KW-1185">Reference proteome</keyword>
<dbReference type="EMBL" id="KV417493">
    <property type="protein sequence ID" value="KZP30480.1"/>
    <property type="molecule type" value="Genomic_DNA"/>
</dbReference>
<feature type="transmembrane region" description="Helical" evidence="5">
    <location>
        <begin position="335"/>
        <end position="354"/>
    </location>
</feature>
<reference evidence="7 8" key="1">
    <citation type="journal article" date="2016" name="Mol. Biol. Evol.">
        <title>Comparative Genomics of Early-Diverging Mushroom-Forming Fungi Provides Insights into the Origins of Lignocellulose Decay Capabilities.</title>
        <authorList>
            <person name="Nagy L.G."/>
            <person name="Riley R."/>
            <person name="Tritt A."/>
            <person name="Adam C."/>
            <person name="Daum C."/>
            <person name="Floudas D."/>
            <person name="Sun H."/>
            <person name="Yadav J.S."/>
            <person name="Pangilinan J."/>
            <person name="Larsson K.H."/>
            <person name="Matsuura K."/>
            <person name="Barry K."/>
            <person name="Labutti K."/>
            <person name="Kuo R."/>
            <person name="Ohm R.A."/>
            <person name="Bhattacharya S.S."/>
            <person name="Shirouzu T."/>
            <person name="Yoshinaga Y."/>
            <person name="Martin F.M."/>
            <person name="Grigoriev I.V."/>
            <person name="Hibbett D.S."/>
        </authorList>
    </citation>
    <scope>NUCLEOTIDE SEQUENCE [LARGE SCALE GENOMIC DNA]</scope>
    <source>
        <strain evidence="7 8">CBS 109695</strain>
    </source>
</reference>
<keyword evidence="4 5" id="KW-0472">Membrane</keyword>
<comment type="subcellular location">
    <subcellularLocation>
        <location evidence="1">Membrane</location>
        <topology evidence="1">Multi-pass membrane protein</topology>
    </subcellularLocation>
</comment>
<feature type="transmembrane region" description="Helical" evidence="5">
    <location>
        <begin position="99"/>
        <end position="117"/>
    </location>
</feature>
<dbReference type="PANTHER" id="PTHR23502">
    <property type="entry name" value="MAJOR FACILITATOR SUPERFAMILY"/>
    <property type="match status" value="1"/>
</dbReference>
<protein>
    <submittedName>
        <fullName evidence="7">MFS general substrate transporter</fullName>
    </submittedName>
</protein>
<feature type="transmembrane region" description="Helical" evidence="5">
    <location>
        <begin position="137"/>
        <end position="157"/>
    </location>
</feature>
<keyword evidence="3 5" id="KW-1133">Transmembrane helix</keyword>
<feature type="transmembrane region" description="Helical" evidence="5">
    <location>
        <begin position="410"/>
        <end position="429"/>
    </location>
</feature>
<evidence type="ECO:0000259" key="6">
    <source>
        <dbReference type="PROSITE" id="PS50850"/>
    </source>
</evidence>
<feature type="transmembrane region" description="Helical" evidence="5">
    <location>
        <begin position="169"/>
        <end position="188"/>
    </location>
</feature>
<dbReference type="AlphaFoldDB" id="A0A166TCY0"/>
<evidence type="ECO:0000256" key="3">
    <source>
        <dbReference type="ARBA" id="ARBA00022989"/>
    </source>
</evidence>
<keyword evidence="2 5" id="KW-0812">Transmembrane</keyword>
<dbReference type="InterPro" id="IPR020846">
    <property type="entry name" value="MFS_dom"/>
</dbReference>
<feature type="transmembrane region" description="Helical" evidence="5">
    <location>
        <begin position="374"/>
        <end position="392"/>
    </location>
</feature>
<gene>
    <name evidence="7" type="ORF">FIBSPDRAFT_907973</name>
</gene>
<dbReference type="GO" id="GO:0022857">
    <property type="term" value="F:transmembrane transporter activity"/>
    <property type="evidence" value="ECO:0007669"/>
    <property type="project" value="InterPro"/>
</dbReference>
<dbReference type="PANTHER" id="PTHR23502:SF134">
    <property type="entry name" value="MAJOR FACILITATOR SUPERFAMILY (MFS) PROFILE DOMAIN-CONTAINING PROTEIN-RELATED"/>
    <property type="match status" value="1"/>
</dbReference>
<dbReference type="Pfam" id="PF07690">
    <property type="entry name" value="MFS_1"/>
    <property type="match status" value="1"/>
</dbReference>
<evidence type="ECO:0000256" key="2">
    <source>
        <dbReference type="ARBA" id="ARBA00022692"/>
    </source>
</evidence>
<feature type="transmembrane region" description="Helical" evidence="5">
    <location>
        <begin position="507"/>
        <end position="525"/>
    </location>
</feature>
<evidence type="ECO:0000313" key="8">
    <source>
        <dbReference type="Proteomes" id="UP000076532"/>
    </source>
</evidence>
<dbReference type="CDD" id="cd17323">
    <property type="entry name" value="MFS_Tpo1_MDR_like"/>
    <property type="match status" value="1"/>
</dbReference>
<dbReference type="GO" id="GO:0005886">
    <property type="term" value="C:plasma membrane"/>
    <property type="evidence" value="ECO:0007669"/>
    <property type="project" value="TreeGrafter"/>
</dbReference>
<evidence type="ECO:0000256" key="1">
    <source>
        <dbReference type="ARBA" id="ARBA00004141"/>
    </source>
</evidence>
<dbReference type="Proteomes" id="UP000076532">
    <property type="component" value="Unassembled WGS sequence"/>
</dbReference>
<dbReference type="Gene3D" id="1.20.1250.20">
    <property type="entry name" value="MFS general substrate transporter like domains"/>
    <property type="match status" value="1"/>
</dbReference>
<dbReference type="FunFam" id="1.20.1250.20:FF:000082">
    <property type="entry name" value="MFS multidrug transporter, putative"/>
    <property type="match status" value="1"/>
</dbReference>
<dbReference type="InterPro" id="IPR036259">
    <property type="entry name" value="MFS_trans_sf"/>
</dbReference>
<organism evidence="7 8">
    <name type="scientific">Athelia psychrophila</name>
    <dbReference type="NCBI Taxonomy" id="1759441"/>
    <lineage>
        <taxon>Eukaryota</taxon>
        <taxon>Fungi</taxon>
        <taxon>Dikarya</taxon>
        <taxon>Basidiomycota</taxon>
        <taxon>Agaricomycotina</taxon>
        <taxon>Agaricomycetes</taxon>
        <taxon>Agaricomycetidae</taxon>
        <taxon>Atheliales</taxon>
        <taxon>Atheliaceae</taxon>
        <taxon>Athelia</taxon>
    </lineage>
</organism>
<feature type="transmembrane region" description="Helical" evidence="5">
    <location>
        <begin position="435"/>
        <end position="462"/>
    </location>
</feature>
<feature type="domain" description="Major facilitator superfamily (MFS) profile" evidence="6">
    <location>
        <begin position="102"/>
        <end position="530"/>
    </location>
</feature>
<accession>A0A166TCY0</accession>
<proteinExistence type="predicted"/>
<evidence type="ECO:0000256" key="4">
    <source>
        <dbReference type="ARBA" id="ARBA00023136"/>
    </source>
</evidence>
<name>A0A166TCY0_9AGAM</name>
<dbReference type="OrthoDB" id="5376138at2759"/>